<evidence type="ECO:0000313" key="2">
    <source>
        <dbReference type="Proteomes" id="UP000291404"/>
    </source>
</evidence>
<evidence type="ECO:0000313" key="1">
    <source>
        <dbReference type="EMBL" id="TBU09043.1"/>
    </source>
</evidence>
<dbReference type="AlphaFoldDB" id="A0A4Q9LL52"/>
<proteinExistence type="predicted"/>
<protein>
    <submittedName>
        <fullName evidence="1">Uncharacterized protein</fullName>
    </submittedName>
</protein>
<organism evidence="1 2">
    <name type="scientific">Hamiltosporidium magnivora</name>
    <dbReference type="NCBI Taxonomy" id="148818"/>
    <lineage>
        <taxon>Eukaryota</taxon>
        <taxon>Fungi</taxon>
        <taxon>Fungi incertae sedis</taxon>
        <taxon>Microsporidia</taxon>
        <taxon>Dubosqiidae</taxon>
        <taxon>Hamiltosporidium</taxon>
    </lineage>
</organism>
<dbReference type="VEuPathDB" id="MicrosporidiaDB:CWI39_2658p0010"/>
<dbReference type="Proteomes" id="UP000291404">
    <property type="component" value="Unassembled WGS sequence"/>
</dbReference>
<dbReference type="VEuPathDB" id="MicrosporidiaDB:CWI36_0069p0070"/>
<dbReference type="EMBL" id="PITI01000069">
    <property type="protein sequence ID" value="TBU09043.1"/>
    <property type="molecule type" value="Genomic_DNA"/>
</dbReference>
<name>A0A4Q9LL52_9MICR</name>
<gene>
    <name evidence="1" type="ORF">CWI36_0069p0070</name>
</gene>
<dbReference type="VEuPathDB" id="MicrosporidiaDB:CWI39_2441p0010"/>
<keyword evidence="2" id="KW-1185">Reference proteome</keyword>
<comment type="caution">
    <text evidence="1">The sequence shown here is derived from an EMBL/GenBank/DDBJ whole genome shotgun (WGS) entry which is preliminary data.</text>
</comment>
<reference evidence="1 2" key="1">
    <citation type="submission" date="2017-12" db="EMBL/GenBank/DDBJ databases">
        <authorList>
            <person name="Pombert J.-F."/>
            <person name="Haag K.L."/>
            <person name="Ebert D."/>
        </authorList>
    </citation>
    <scope>NUCLEOTIDE SEQUENCE [LARGE SCALE GENOMIC DNA]</scope>
    <source>
        <strain evidence="1">BE-OM-2</strain>
    </source>
</reference>
<accession>A0A4Q9LL52</accession>
<sequence length="796" mass="95311">MCLRIYSTRVFENLVALKKFLLIIKFLICLLFPANCTTVNFIVINEENRIFNFDNRHLQLEECILEYDSLNLLYEEDKFSILKNNIICFKSISGQHKYYNPEIATIPYNKNTLLNSNVLKKIYESKQIDIRIILKDITYRSLQIFLKSLEYEDSIVNKFKIQDFLDILTIISLLDIENTKEITDYIKELFRHLIFEMINCDFEKYRDSLNYKKIKKPILIDLWIIFMNIITFADKNMVRQVVLSDNRKLSLKKIEIFLSARIQFMPKLKFKLYLRFNTKSIGNLYKIYRVDYLMRTLHFLFKITNLDILYLIFGDEESYAKSIKIFSNISIHTKKLYLYFFKEPINLFINKNGTFFSKSFNILKIKYNFTSEEMEPFLVSCSKCQKITLLLKNLDSNTFELLIKFARNNPDIFYKVFYCTYILENITYDLLRSIPNNIIFYVNYNQTSMKYQQIPLMFMPFFNNYAFYYKHKEELRLPTDFIFFECSKIKDIKLDYKLSDSPFKLDDTVFTSLRYLKTIKCLSLENIVISKELLFYILESNTLIQLIIKKFICDKKLEFLSDDYILYNFVLKSICFEDSLSFIDSTICIFLSRFKKVVGLKFINADMYYKSSYLYMAYSFFVKLPKKQNNKTYLKRLEIQSASNNKNTPNILNFLSEIYIFTKLSVILYNVNQITELEYQFFSKMPELEAVFIEIRNRTNLLNFQKLFSNLKFNRTKIILDINAGKIQKEDVRIFSRCKHIANMYLSCDSIDYETVASLKKNDFKNTIFKLVKPTRAERSNEINNYLDSEFEINYP</sequence>